<evidence type="ECO:0000313" key="3">
    <source>
        <dbReference type="Proteomes" id="UP001215231"/>
    </source>
</evidence>
<feature type="domain" description="Fungal lipase-type" evidence="1">
    <location>
        <begin position="6"/>
        <end position="51"/>
    </location>
</feature>
<organism evidence="2 3">
    <name type="scientific">Thalassomonas haliotis</name>
    <dbReference type="NCBI Taxonomy" id="485448"/>
    <lineage>
        <taxon>Bacteria</taxon>
        <taxon>Pseudomonadati</taxon>
        <taxon>Pseudomonadota</taxon>
        <taxon>Gammaproteobacteria</taxon>
        <taxon>Alteromonadales</taxon>
        <taxon>Colwelliaceae</taxon>
        <taxon>Thalassomonas</taxon>
    </lineage>
</organism>
<dbReference type="InterPro" id="IPR002921">
    <property type="entry name" value="Fungal_lipase-type"/>
</dbReference>
<dbReference type="Proteomes" id="UP001215231">
    <property type="component" value="Chromosome"/>
</dbReference>
<evidence type="ECO:0000259" key="1">
    <source>
        <dbReference type="Pfam" id="PF01764"/>
    </source>
</evidence>
<keyword evidence="3" id="KW-1185">Reference proteome</keyword>
<dbReference type="Gene3D" id="3.40.50.1820">
    <property type="entry name" value="alpha/beta hydrolase"/>
    <property type="match status" value="1"/>
</dbReference>
<gene>
    <name evidence="2" type="ORF">H3N35_09085</name>
</gene>
<sequence>MNQIENRQKQGVIHCVGHSPGGALAALTADWIKAGFGKTVYLYTFAAPRVGK</sequence>
<dbReference type="RefSeq" id="WP_337993110.1">
    <property type="nucleotide sequence ID" value="NZ_CP059693.1"/>
</dbReference>
<dbReference type="EMBL" id="CP059693">
    <property type="protein sequence ID" value="WDE14475.1"/>
    <property type="molecule type" value="Genomic_DNA"/>
</dbReference>
<protein>
    <recommendedName>
        <fullName evidence="1">Fungal lipase-type domain-containing protein</fullName>
    </recommendedName>
</protein>
<dbReference type="Pfam" id="PF01764">
    <property type="entry name" value="Lipase_3"/>
    <property type="match status" value="1"/>
</dbReference>
<dbReference type="InterPro" id="IPR029058">
    <property type="entry name" value="AB_hydrolase_fold"/>
</dbReference>
<reference evidence="2 3" key="1">
    <citation type="journal article" date="2022" name="Mar. Drugs">
        <title>Bioassay-Guided Fractionation Leads to the Detection of Cholic Acid Generated by the Rare Thalassomonas sp.</title>
        <authorList>
            <person name="Pheiffer F."/>
            <person name="Schneider Y.K."/>
            <person name="Hansen E.H."/>
            <person name="Andersen J.H."/>
            <person name="Isaksson J."/>
            <person name="Busche T."/>
            <person name="R C."/>
            <person name="Kalinowski J."/>
            <person name="Zyl L.V."/>
            <person name="Trindade M."/>
        </authorList>
    </citation>
    <scope>NUCLEOTIDE SEQUENCE [LARGE SCALE GENOMIC DNA]</scope>
    <source>
        <strain evidence="2 3">A5K-61T</strain>
    </source>
</reference>
<accession>A0ABY7VLS5</accession>
<name>A0ABY7VLS5_9GAMM</name>
<dbReference type="SUPFAM" id="SSF53474">
    <property type="entry name" value="alpha/beta-Hydrolases"/>
    <property type="match status" value="1"/>
</dbReference>
<proteinExistence type="predicted"/>
<evidence type="ECO:0000313" key="2">
    <source>
        <dbReference type="EMBL" id="WDE14475.1"/>
    </source>
</evidence>